<keyword evidence="9" id="KW-1185">Reference proteome</keyword>
<dbReference type="GO" id="GO:0051537">
    <property type="term" value="F:2 iron, 2 sulfur cluster binding"/>
    <property type="evidence" value="ECO:0007669"/>
    <property type="project" value="UniProtKB-KW"/>
</dbReference>
<accession>A0A9P0GAE2</accession>
<evidence type="ECO:0000256" key="4">
    <source>
        <dbReference type="ARBA" id="ARBA00023014"/>
    </source>
</evidence>
<feature type="region of interest" description="Disordered" evidence="6">
    <location>
        <begin position="161"/>
        <end position="192"/>
    </location>
</feature>
<name>A0A9P0GAE2_9CUCU</name>
<evidence type="ECO:0000256" key="5">
    <source>
        <dbReference type="ARBA" id="ARBA00034078"/>
    </source>
</evidence>
<keyword evidence="4" id="KW-0411">Iron-sulfur</keyword>
<dbReference type="Pfam" id="PF09360">
    <property type="entry name" value="zf-CDGSH"/>
    <property type="match status" value="2"/>
</dbReference>
<dbReference type="OrthoDB" id="15717at2759"/>
<feature type="domain" description="Iron-binding zinc finger CDGSH type" evidence="7">
    <location>
        <begin position="239"/>
        <end position="276"/>
    </location>
</feature>
<evidence type="ECO:0000256" key="2">
    <source>
        <dbReference type="ARBA" id="ARBA00022723"/>
    </source>
</evidence>
<feature type="domain" description="Iron-binding zinc finger CDGSH type" evidence="7">
    <location>
        <begin position="201"/>
        <end position="236"/>
    </location>
</feature>
<reference evidence="8" key="1">
    <citation type="submission" date="2022-01" db="EMBL/GenBank/DDBJ databases">
        <authorList>
            <person name="King R."/>
        </authorList>
    </citation>
    <scope>NUCLEOTIDE SEQUENCE</scope>
</reference>
<dbReference type="Proteomes" id="UP001153636">
    <property type="component" value="Chromosome 15"/>
</dbReference>
<keyword evidence="1" id="KW-0001">2Fe-2S</keyword>
<protein>
    <recommendedName>
        <fullName evidence="7">Iron-binding zinc finger CDGSH type domain-containing protein</fullName>
    </recommendedName>
</protein>
<organism evidence="8 9">
    <name type="scientific">Psylliodes chrysocephalus</name>
    <dbReference type="NCBI Taxonomy" id="3402493"/>
    <lineage>
        <taxon>Eukaryota</taxon>
        <taxon>Metazoa</taxon>
        <taxon>Ecdysozoa</taxon>
        <taxon>Arthropoda</taxon>
        <taxon>Hexapoda</taxon>
        <taxon>Insecta</taxon>
        <taxon>Pterygota</taxon>
        <taxon>Neoptera</taxon>
        <taxon>Endopterygota</taxon>
        <taxon>Coleoptera</taxon>
        <taxon>Polyphaga</taxon>
        <taxon>Cucujiformia</taxon>
        <taxon>Chrysomeloidea</taxon>
        <taxon>Chrysomelidae</taxon>
        <taxon>Galerucinae</taxon>
        <taxon>Alticini</taxon>
        <taxon>Psylliodes</taxon>
    </lineage>
</organism>
<dbReference type="SMART" id="SM00704">
    <property type="entry name" value="ZnF_CDGSH"/>
    <property type="match status" value="2"/>
</dbReference>
<feature type="compositionally biased region" description="Basic and acidic residues" evidence="6">
    <location>
        <begin position="161"/>
        <end position="172"/>
    </location>
</feature>
<keyword evidence="2" id="KW-0479">Metal-binding</keyword>
<dbReference type="PANTHER" id="PTHR46491:SF3">
    <property type="entry name" value="CDGSH IRON-SULFUR DOMAIN-CONTAINING PROTEIN 3, MITOCHONDRIAL"/>
    <property type="match status" value="1"/>
</dbReference>
<dbReference type="GO" id="GO:0005739">
    <property type="term" value="C:mitochondrion"/>
    <property type="evidence" value="ECO:0007669"/>
    <property type="project" value="TreeGrafter"/>
</dbReference>
<evidence type="ECO:0000313" key="9">
    <source>
        <dbReference type="Proteomes" id="UP001153636"/>
    </source>
</evidence>
<dbReference type="InterPro" id="IPR052950">
    <property type="entry name" value="CISD"/>
</dbReference>
<dbReference type="InterPro" id="IPR042216">
    <property type="entry name" value="MitoNEET_CISD"/>
</dbReference>
<dbReference type="InterPro" id="IPR018967">
    <property type="entry name" value="FeS-contain_CDGSH-typ"/>
</dbReference>
<dbReference type="GO" id="GO:0046872">
    <property type="term" value="F:metal ion binding"/>
    <property type="evidence" value="ECO:0007669"/>
    <property type="project" value="UniProtKB-KW"/>
</dbReference>
<dbReference type="AlphaFoldDB" id="A0A9P0GAE2"/>
<dbReference type="Gene3D" id="3.40.5.90">
    <property type="entry name" value="CDGSH iron-sulfur domain, mitoNEET-type"/>
    <property type="match status" value="2"/>
</dbReference>
<evidence type="ECO:0000259" key="7">
    <source>
        <dbReference type="SMART" id="SM00704"/>
    </source>
</evidence>
<evidence type="ECO:0000256" key="3">
    <source>
        <dbReference type="ARBA" id="ARBA00023004"/>
    </source>
</evidence>
<proteinExistence type="predicted"/>
<evidence type="ECO:0000256" key="6">
    <source>
        <dbReference type="SAM" id="MobiDB-lite"/>
    </source>
</evidence>
<keyword evidence="3" id="KW-0408">Iron</keyword>
<feature type="compositionally biased region" description="Basic residues" evidence="6">
    <location>
        <begin position="173"/>
        <end position="189"/>
    </location>
</feature>
<evidence type="ECO:0000313" key="8">
    <source>
        <dbReference type="EMBL" id="CAH1103806.1"/>
    </source>
</evidence>
<dbReference type="PANTHER" id="PTHR46491">
    <property type="entry name" value="CDGSH IRON SULFUR DOMAIN PROTEIN HOMOLOG"/>
    <property type="match status" value="1"/>
</dbReference>
<sequence length="284" mass="32769">MEVDSVHSCIENKIKNKAIHLPSDYGRYTKEARVRGVEPYELKEISYNFVKDYALISLVKYPSIRPGKKTNDPTVNEIKVIKYTPDGTIQAKLSFYGEFLDLPGRITNSTVANLSDFPQLRKEPIKIKYTKWQHLQQLKEVIPLDCGPYYDNLLHEEKAIKENKETSVPEKGNRKKNNKQSPSKGKKRTQPLQPVFTNNTKIINKPKGGKKYSWCLCGRSKKQPICDGTHKIAQLKITHKPVRFEVEESKEYWICNCKQTKNRPFCDGTHKSKEVQDASSIIRQ</sequence>
<dbReference type="EMBL" id="OV651827">
    <property type="protein sequence ID" value="CAH1103806.1"/>
    <property type="molecule type" value="Genomic_DNA"/>
</dbReference>
<gene>
    <name evidence="8" type="ORF">PSYICH_LOCUS4852</name>
</gene>
<evidence type="ECO:0000256" key="1">
    <source>
        <dbReference type="ARBA" id="ARBA00022714"/>
    </source>
</evidence>
<comment type="cofactor">
    <cofactor evidence="5">
        <name>[2Fe-2S] cluster</name>
        <dbReference type="ChEBI" id="CHEBI:190135"/>
    </cofactor>
</comment>